<dbReference type="InterPro" id="IPR029058">
    <property type="entry name" value="AB_hydrolase_fold"/>
</dbReference>
<dbReference type="PANTHER" id="PTHR45856">
    <property type="entry name" value="ALPHA/BETA-HYDROLASES SUPERFAMILY PROTEIN"/>
    <property type="match status" value="1"/>
</dbReference>
<protein>
    <recommendedName>
        <fullName evidence="2">Fungal lipase-type domain-containing protein</fullName>
    </recommendedName>
</protein>
<sequence length="344" mass="38403">MAPARRELLEGRGDEHIPLTSTSPGDQDDGLESAESRVYRPLLFASKGYASSELYRDAYEMRSRLAQQGHEDGSLPIERSSSGTGPLRHVADPRIRLETLSSRATYTVLWITYLSFVLALALPYLQSQGYLETVCNGFESYLVKLVFKGLYPNVKGRQIDYEFTYTASHNRLVIAFRGTTSKLNWKSNLKFHQEVLWIKSKGKIRGRTCMEKVKDGLAKIPILNMALPRVHSGFWNAYASVRSELREVIRLVLDENPGVAVYITGHSMGGALAVLAAYDLAVNMSMKVSMFSFGGPRVGNPSFVRLYDKCVPASYRVVMDGDIVPGVPDFLTEIVYDSGDYISM</sequence>
<evidence type="ECO:0000313" key="3">
    <source>
        <dbReference type="EMBL" id="KAJ0401596.1"/>
    </source>
</evidence>
<reference evidence="3" key="1">
    <citation type="submission" date="2021-12" db="EMBL/GenBank/DDBJ databases">
        <title>Prjna785345.</title>
        <authorList>
            <person name="Rujirawat T."/>
            <person name="Krajaejun T."/>
        </authorList>
    </citation>
    <scope>NUCLEOTIDE SEQUENCE</scope>
    <source>
        <strain evidence="3">Pi057C3</strain>
    </source>
</reference>
<accession>A0AAD5M4C0</accession>
<gene>
    <name evidence="3" type="ORF">P43SY_008671</name>
</gene>
<dbReference type="InterPro" id="IPR002921">
    <property type="entry name" value="Fungal_lipase-type"/>
</dbReference>
<dbReference type="Gene3D" id="3.40.50.1820">
    <property type="entry name" value="alpha/beta hydrolase"/>
    <property type="match status" value="1"/>
</dbReference>
<organism evidence="3 4">
    <name type="scientific">Pythium insidiosum</name>
    <name type="common">Pythiosis disease agent</name>
    <dbReference type="NCBI Taxonomy" id="114742"/>
    <lineage>
        <taxon>Eukaryota</taxon>
        <taxon>Sar</taxon>
        <taxon>Stramenopiles</taxon>
        <taxon>Oomycota</taxon>
        <taxon>Peronosporomycetes</taxon>
        <taxon>Pythiales</taxon>
        <taxon>Pythiaceae</taxon>
        <taxon>Pythium</taxon>
    </lineage>
</organism>
<dbReference type="AlphaFoldDB" id="A0AAD5M4C0"/>
<dbReference type="SUPFAM" id="SSF53474">
    <property type="entry name" value="alpha/beta-Hydrolases"/>
    <property type="match status" value="1"/>
</dbReference>
<name>A0AAD5M4C0_PYTIN</name>
<keyword evidence="4" id="KW-1185">Reference proteome</keyword>
<feature type="domain" description="Fungal lipase-type" evidence="2">
    <location>
        <begin position="173"/>
        <end position="329"/>
    </location>
</feature>
<dbReference type="CDD" id="cd00519">
    <property type="entry name" value="Lipase_3"/>
    <property type="match status" value="1"/>
</dbReference>
<dbReference type="PANTHER" id="PTHR45856:SF11">
    <property type="entry name" value="FUNGAL LIPASE-LIKE DOMAIN-CONTAINING PROTEIN"/>
    <property type="match status" value="1"/>
</dbReference>
<evidence type="ECO:0000313" key="4">
    <source>
        <dbReference type="Proteomes" id="UP001209570"/>
    </source>
</evidence>
<dbReference type="GO" id="GO:0006629">
    <property type="term" value="P:lipid metabolic process"/>
    <property type="evidence" value="ECO:0007669"/>
    <property type="project" value="InterPro"/>
</dbReference>
<proteinExistence type="predicted"/>
<dbReference type="Proteomes" id="UP001209570">
    <property type="component" value="Unassembled WGS sequence"/>
</dbReference>
<dbReference type="InterPro" id="IPR051218">
    <property type="entry name" value="Sec_MonoDiacylglyc_Lipase"/>
</dbReference>
<dbReference type="Pfam" id="PF01764">
    <property type="entry name" value="Lipase_3"/>
    <property type="match status" value="1"/>
</dbReference>
<evidence type="ECO:0000256" key="1">
    <source>
        <dbReference type="SAM" id="MobiDB-lite"/>
    </source>
</evidence>
<evidence type="ECO:0000259" key="2">
    <source>
        <dbReference type="Pfam" id="PF01764"/>
    </source>
</evidence>
<feature type="region of interest" description="Disordered" evidence="1">
    <location>
        <begin position="1"/>
        <end position="32"/>
    </location>
</feature>
<dbReference type="EMBL" id="JAKCXM010000124">
    <property type="protein sequence ID" value="KAJ0401596.1"/>
    <property type="molecule type" value="Genomic_DNA"/>
</dbReference>
<comment type="caution">
    <text evidence="3">The sequence shown here is derived from an EMBL/GenBank/DDBJ whole genome shotgun (WGS) entry which is preliminary data.</text>
</comment>
<feature type="compositionally biased region" description="Basic and acidic residues" evidence="1">
    <location>
        <begin position="1"/>
        <end position="17"/>
    </location>
</feature>